<dbReference type="Pfam" id="PF13549">
    <property type="entry name" value="ATP-grasp_5"/>
    <property type="match status" value="1"/>
</dbReference>
<dbReference type="InterPro" id="IPR032875">
    <property type="entry name" value="Succ_CoA_lig_flav_dom"/>
</dbReference>
<dbReference type="InterPro" id="IPR051538">
    <property type="entry name" value="Acyl-CoA_Synth/Transferase"/>
</dbReference>
<keyword evidence="1" id="KW-0436">Ligase</keyword>
<evidence type="ECO:0000256" key="2">
    <source>
        <dbReference type="ARBA" id="ARBA00022741"/>
    </source>
</evidence>
<dbReference type="Proteomes" id="UP000467130">
    <property type="component" value="Chromosome"/>
</dbReference>
<dbReference type="InterPro" id="IPR016102">
    <property type="entry name" value="Succinyl-CoA_synth-like"/>
</dbReference>
<evidence type="ECO:0000313" key="5">
    <source>
        <dbReference type="EMBL" id="BBY21146.1"/>
    </source>
</evidence>
<dbReference type="GO" id="GO:0016874">
    <property type="term" value="F:ligase activity"/>
    <property type="evidence" value="ECO:0007669"/>
    <property type="project" value="UniProtKB-KW"/>
</dbReference>
<protein>
    <submittedName>
        <fullName evidence="5">CoA-binding protein</fullName>
    </submittedName>
</protein>
<dbReference type="Gene3D" id="3.30.1490.20">
    <property type="entry name" value="ATP-grasp fold, A domain"/>
    <property type="match status" value="1"/>
</dbReference>
<dbReference type="SUPFAM" id="SSF51735">
    <property type="entry name" value="NAD(P)-binding Rossmann-fold domains"/>
    <property type="match status" value="1"/>
</dbReference>
<gene>
    <name evidence="5" type="ORF">MSTO_13510</name>
</gene>
<dbReference type="SUPFAM" id="SSF56059">
    <property type="entry name" value="Glutathione synthetase ATP-binding domain-like"/>
    <property type="match status" value="1"/>
</dbReference>
<reference evidence="5 6" key="1">
    <citation type="journal article" date="2019" name="Emerg. Microbes Infect.">
        <title>Comprehensive subspecies identification of 175 nontuberculous mycobacteria species based on 7547 genomic profiles.</title>
        <authorList>
            <person name="Matsumoto Y."/>
            <person name="Kinjo T."/>
            <person name="Motooka D."/>
            <person name="Nabeya D."/>
            <person name="Jung N."/>
            <person name="Uechi K."/>
            <person name="Horii T."/>
            <person name="Iida T."/>
            <person name="Fujita J."/>
            <person name="Nakamura S."/>
        </authorList>
    </citation>
    <scope>NUCLEOTIDE SEQUENCE [LARGE SCALE GENOMIC DNA]</scope>
    <source>
        <strain evidence="5 6">JCM 17783</strain>
    </source>
</reference>
<dbReference type="InterPro" id="IPR013815">
    <property type="entry name" value="ATP_grasp_subdomain_1"/>
</dbReference>
<dbReference type="Gene3D" id="3.30.470.20">
    <property type="entry name" value="ATP-grasp fold, B domain"/>
    <property type="match status" value="1"/>
</dbReference>
<dbReference type="Pfam" id="PF13380">
    <property type="entry name" value="CoA_binding_2"/>
    <property type="match status" value="1"/>
</dbReference>
<keyword evidence="6" id="KW-1185">Reference proteome</keyword>
<dbReference type="EMBL" id="AP022587">
    <property type="protein sequence ID" value="BBY21146.1"/>
    <property type="molecule type" value="Genomic_DNA"/>
</dbReference>
<keyword evidence="2" id="KW-0547">Nucleotide-binding</keyword>
<evidence type="ECO:0000313" key="6">
    <source>
        <dbReference type="Proteomes" id="UP000467130"/>
    </source>
</evidence>
<dbReference type="AlphaFoldDB" id="A0A7I7Q556"/>
<dbReference type="PANTHER" id="PTHR43334">
    <property type="entry name" value="ACETATE--COA LIGASE [ADP-FORMING]"/>
    <property type="match status" value="1"/>
</dbReference>
<accession>A0A7I7Q556</accession>
<name>A0A7I7Q556_9MYCO</name>
<dbReference type="InterPro" id="IPR003781">
    <property type="entry name" value="CoA-bd"/>
</dbReference>
<evidence type="ECO:0000256" key="1">
    <source>
        <dbReference type="ARBA" id="ARBA00022598"/>
    </source>
</evidence>
<dbReference type="SUPFAM" id="SSF52210">
    <property type="entry name" value="Succinyl-CoA synthetase domains"/>
    <property type="match status" value="2"/>
</dbReference>
<dbReference type="GO" id="GO:0005524">
    <property type="term" value="F:ATP binding"/>
    <property type="evidence" value="ECO:0007669"/>
    <property type="project" value="UniProtKB-KW"/>
</dbReference>
<dbReference type="KEGG" id="msto:MSTO_13510"/>
<organism evidence="5 6">
    <name type="scientific">Mycobacterium stomatepiae</name>
    <dbReference type="NCBI Taxonomy" id="470076"/>
    <lineage>
        <taxon>Bacteria</taxon>
        <taxon>Bacillati</taxon>
        <taxon>Actinomycetota</taxon>
        <taxon>Actinomycetes</taxon>
        <taxon>Mycobacteriales</taxon>
        <taxon>Mycobacteriaceae</taxon>
        <taxon>Mycobacterium</taxon>
        <taxon>Mycobacterium simiae complex</taxon>
    </lineage>
</organism>
<dbReference type="Gene3D" id="3.40.50.261">
    <property type="entry name" value="Succinyl-CoA synthetase domains"/>
    <property type="match status" value="2"/>
</dbReference>
<proteinExistence type="predicted"/>
<feature type="domain" description="CoA-binding" evidence="4">
    <location>
        <begin position="18"/>
        <end position="113"/>
    </location>
</feature>
<dbReference type="PANTHER" id="PTHR43334:SF1">
    <property type="entry name" value="3-HYDROXYPROPIONATE--COA LIGASE [ADP-FORMING]"/>
    <property type="match status" value="1"/>
</dbReference>
<dbReference type="SMART" id="SM00881">
    <property type="entry name" value="CoA_binding"/>
    <property type="match status" value="1"/>
</dbReference>
<dbReference type="Gene3D" id="3.40.50.720">
    <property type="entry name" value="NAD(P)-binding Rossmann-like Domain"/>
    <property type="match status" value="1"/>
</dbReference>
<keyword evidence="3" id="KW-0067">ATP-binding</keyword>
<evidence type="ECO:0000256" key="3">
    <source>
        <dbReference type="ARBA" id="ARBA00022840"/>
    </source>
</evidence>
<dbReference type="InterPro" id="IPR036291">
    <property type="entry name" value="NAD(P)-bd_dom_sf"/>
</dbReference>
<evidence type="ECO:0000259" key="4">
    <source>
        <dbReference type="SMART" id="SM00881"/>
    </source>
</evidence>
<sequence length="692" mass="70663">MPGAGLAGARMSRDLRSLFDPASIAVVGASTDPAKWGNAVALQALRGADRHRVQLVNRSGGEILGQPTVTSVAELDGPIDLAVIAVPAAGFEEAVDGVLAKGARAIVAITAGLGEAGETGRAREDALIARVRAAGAVLVGPNCLGLVDNTTATYLSSNQFAPGNIALLSQSGNLAIELDRLFTARGLGISRFVSLGNQADVNLVELIDACAAHPRTAAIAVYIEDFRDGRGFVDATAAAVASGTPVVVLAAGASTAAARGAQSHTGSLTSDSAVIAAACEVAGAIGVRTPRELADVLCALRQRAVPRGRRVAILTDGGGHGVIACDVAEAAGLDVPALGEHTQARLRDALWAQSHVGNPVDLAGAGEMDPDSYARAYAVLQACDEVDGILMTGYFGGYSSGEDGLTGLGPAECAAAKQIAADAVGAKPAAVQSIFPEAPATRILRDGGVPVFGAIADAAMALAAVTGQASTATLLDLPAPAPPVAATDYMASRRAFVVAGIEFVAAREIRTFDELSVAADELRPPYVLKALGLLHKSDAGGVLVGLASREDLFDAHARLCAKLRPPSFSVEEMADLASGIELIVGARWDSRFGPTVLVGMGGTATEVLRDVRVALAPIDETAATRMIERLRTAPLLYGHRGKPAVDVAAAATIARFSRYAAAHPEIAELEINPLLVTVSGATALDARIVLHH</sequence>
<dbReference type="Pfam" id="PF13607">
    <property type="entry name" value="Succ_CoA_lig"/>
    <property type="match status" value="1"/>
</dbReference>